<proteinExistence type="predicted"/>
<name>A0A6H9YE38_9ACTN</name>
<sequence>MGSGERRIESLGDIEFNDRVSRSVSEYAKQTQRLARDMASELDVGATAAHSAMLKLRFHPRLQHLNVRWRARRVARHLARARDLAQGISAEAVRFNLQYRREFLDIDSRGDTSKAKYTGEVDL</sequence>
<reference evidence="1 2" key="1">
    <citation type="submission" date="2019-09" db="EMBL/GenBank/DDBJ databases">
        <title>Actinomadura physcomitrii sp. nov., a novel actinomycete isolated from moss [Physcomitrium sphaericum (Ludw) Fuernr].</title>
        <authorList>
            <person name="Zhuang X."/>
            <person name="Liu C."/>
        </authorList>
    </citation>
    <scope>NUCLEOTIDE SEQUENCE [LARGE SCALE GENOMIC DNA]</scope>
    <source>
        <strain evidence="1 2">HMC1</strain>
    </source>
</reference>
<dbReference type="RefSeq" id="WP_151568044.1">
    <property type="nucleotide sequence ID" value="NZ_WBMT01000024.1"/>
</dbReference>
<protein>
    <submittedName>
        <fullName evidence="1">Uncharacterized protein</fullName>
    </submittedName>
</protein>
<evidence type="ECO:0000313" key="2">
    <source>
        <dbReference type="Proteomes" id="UP000468735"/>
    </source>
</evidence>
<dbReference type="OrthoDB" id="3478985at2"/>
<keyword evidence="2" id="KW-1185">Reference proteome</keyword>
<gene>
    <name evidence="1" type="ORF">F8566_40550</name>
</gene>
<comment type="caution">
    <text evidence="1">The sequence shown here is derived from an EMBL/GenBank/DDBJ whole genome shotgun (WGS) entry which is preliminary data.</text>
</comment>
<dbReference type="AlphaFoldDB" id="A0A6H9YE38"/>
<dbReference type="Proteomes" id="UP000468735">
    <property type="component" value="Unassembled WGS sequence"/>
</dbReference>
<evidence type="ECO:0000313" key="1">
    <source>
        <dbReference type="EMBL" id="KAB2341871.1"/>
    </source>
</evidence>
<accession>A0A6H9YE38</accession>
<dbReference type="EMBL" id="WBMT01000024">
    <property type="protein sequence ID" value="KAB2341871.1"/>
    <property type="molecule type" value="Genomic_DNA"/>
</dbReference>
<organism evidence="1 2">
    <name type="scientific">Actinomadura rudentiformis</name>
    <dbReference type="NCBI Taxonomy" id="359158"/>
    <lineage>
        <taxon>Bacteria</taxon>
        <taxon>Bacillati</taxon>
        <taxon>Actinomycetota</taxon>
        <taxon>Actinomycetes</taxon>
        <taxon>Streptosporangiales</taxon>
        <taxon>Thermomonosporaceae</taxon>
        <taxon>Actinomadura</taxon>
    </lineage>
</organism>